<sequence length="225" mass="25171">MLWFQYSLGHKYSLSYETATAKDFFPPTASLSTIFSLHFEPNLIYMNRLVKVAFFCAVFFTAQFSFAQSAQHPIVKEYGGIYEVPEATEMPDGSLDYYILVDMTTAATDDAEISRWVDNVARMMNLHGIAGVTKERMHVKVVVHGGAIFTLLNNEAYQKQFKVDNPNIAVYKALEAAGAEILVCGQSLRARNLKKENLYEGVNVALSAMTTVTTYAPKGYTVLKF</sequence>
<dbReference type="Proteomes" id="UP000249115">
    <property type="component" value="Unassembled WGS sequence"/>
</dbReference>
<dbReference type="AlphaFoldDB" id="A0A2W7RK93"/>
<dbReference type="Pfam" id="PF02635">
    <property type="entry name" value="DsrE"/>
    <property type="match status" value="1"/>
</dbReference>
<dbReference type="InterPro" id="IPR003787">
    <property type="entry name" value="Sulphur_relay_DsrE/F-like"/>
</dbReference>
<evidence type="ECO:0000313" key="2">
    <source>
        <dbReference type="Proteomes" id="UP000249115"/>
    </source>
</evidence>
<name>A0A2W7RK93_9BACT</name>
<protein>
    <submittedName>
        <fullName evidence="1">Intracellular sulfur oxidation DsrE/DsrF family protein</fullName>
    </submittedName>
</protein>
<organism evidence="1 2">
    <name type="scientific">Algoriphagus ratkowskyi</name>
    <dbReference type="NCBI Taxonomy" id="57028"/>
    <lineage>
        <taxon>Bacteria</taxon>
        <taxon>Pseudomonadati</taxon>
        <taxon>Bacteroidota</taxon>
        <taxon>Cytophagia</taxon>
        <taxon>Cytophagales</taxon>
        <taxon>Cyclobacteriaceae</taxon>
        <taxon>Algoriphagus</taxon>
    </lineage>
</organism>
<dbReference type="SUPFAM" id="SSF75169">
    <property type="entry name" value="DsrEFH-like"/>
    <property type="match status" value="1"/>
</dbReference>
<dbReference type="PANTHER" id="PTHR37691">
    <property type="entry name" value="BLR3518 PROTEIN"/>
    <property type="match status" value="1"/>
</dbReference>
<dbReference type="EMBL" id="QKZU01000020">
    <property type="protein sequence ID" value="PZX51085.1"/>
    <property type="molecule type" value="Genomic_DNA"/>
</dbReference>
<dbReference type="Gene3D" id="3.40.1260.10">
    <property type="entry name" value="DsrEFH-like"/>
    <property type="match status" value="1"/>
</dbReference>
<proteinExistence type="predicted"/>
<evidence type="ECO:0000313" key="1">
    <source>
        <dbReference type="EMBL" id="PZX51085.1"/>
    </source>
</evidence>
<gene>
    <name evidence="1" type="ORF">LV84_03843</name>
</gene>
<dbReference type="PANTHER" id="PTHR37691:SF1">
    <property type="entry name" value="BLR3518 PROTEIN"/>
    <property type="match status" value="1"/>
</dbReference>
<accession>A0A2W7RK93</accession>
<dbReference type="InterPro" id="IPR027396">
    <property type="entry name" value="DsrEFH-like"/>
</dbReference>
<comment type="caution">
    <text evidence="1">The sequence shown here is derived from an EMBL/GenBank/DDBJ whole genome shotgun (WGS) entry which is preliminary data.</text>
</comment>
<reference evidence="1 2" key="1">
    <citation type="submission" date="2018-06" db="EMBL/GenBank/DDBJ databases">
        <title>Genomic Encyclopedia of Archaeal and Bacterial Type Strains, Phase II (KMG-II): from individual species to whole genera.</title>
        <authorList>
            <person name="Goeker M."/>
        </authorList>
    </citation>
    <scope>NUCLEOTIDE SEQUENCE [LARGE SCALE GENOMIC DNA]</scope>
    <source>
        <strain evidence="1 2">DSM 22686</strain>
    </source>
</reference>